<dbReference type="Pfam" id="PF07940">
    <property type="entry name" value="Hepar_II_III_C"/>
    <property type="match status" value="1"/>
</dbReference>
<keyword evidence="4" id="KW-1185">Reference proteome</keyword>
<accession>A0ABW2ULW7</accession>
<evidence type="ECO:0000313" key="4">
    <source>
        <dbReference type="Proteomes" id="UP001596516"/>
    </source>
</evidence>
<comment type="subcellular location">
    <subcellularLocation>
        <location evidence="1">Cell envelope</location>
    </subcellularLocation>
</comment>
<dbReference type="EMBL" id="JBHTFQ010000009">
    <property type="protein sequence ID" value="MFC7705732.1"/>
    <property type="molecule type" value="Genomic_DNA"/>
</dbReference>
<reference evidence="4" key="1">
    <citation type="journal article" date="2019" name="Int. J. Syst. Evol. Microbiol.">
        <title>The Global Catalogue of Microorganisms (GCM) 10K type strain sequencing project: providing services to taxonomists for standard genome sequencing and annotation.</title>
        <authorList>
            <consortium name="The Broad Institute Genomics Platform"/>
            <consortium name="The Broad Institute Genome Sequencing Center for Infectious Disease"/>
            <person name="Wu L."/>
            <person name="Ma J."/>
        </authorList>
    </citation>
    <scope>NUCLEOTIDE SEQUENCE [LARGE SCALE GENOMIC DNA]</scope>
    <source>
        <strain evidence="4">CGMCC 1.12750</strain>
    </source>
</reference>
<dbReference type="Proteomes" id="UP001596516">
    <property type="component" value="Unassembled WGS sequence"/>
</dbReference>
<evidence type="ECO:0000259" key="2">
    <source>
        <dbReference type="Pfam" id="PF07940"/>
    </source>
</evidence>
<evidence type="ECO:0000313" key="3">
    <source>
        <dbReference type="EMBL" id="MFC7705732.1"/>
    </source>
</evidence>
<dbReference type="Gene3D" id="1.50.10.100">
    <property type="entry name" value="Chondroitin AC/alginate lyase"/>
    <property type="match status" value="1"/>
</dbReference>
<name>A0ABW2ULW7_9RHOB</name>
<gene>
    <name evidence="3" type="ORF">ACFQXB_16200</name>
</gene>
<dbReference type="Gene3D" id="2.70.98.70">
    <property type="match status" value="1"/>
</dbReference>
<feature type="domain" description="Heparinase II/III-like C-terminal" evidence="2">
    <location>
        <begin position="299"/>
        <end position="548"/>
    </location>
</feature>
<protein>
    <submittedName>
        <fullName evidence="3">Heparinase II/III family protein</fullName>
    </submittedName>
</protein>
<proteinExistence type="predicted"/>
<dbReference type="RefSeq" id="WP_377405930.1">
    <property type="nucleotide sequence ID" value="NZ_JBHTFQ010000009.1"/>
</dbReference>
<evidence type="ECO:0000256" key="1">
    <source>
        <dbReference type="ARBA" id="ARBA00004196"/>
    </source>
</evidence>
<organism evidence="3 4">
    <name type="scientific">Plastorhodobacter daqingensis</name>
    <dbReference type="NCBI Taxonomy" id="1387281"/>
    <lineage>
        <taxon>Bacteria</taxon>
        <taxon>Pseudomonadati</taxon>
        <taxon>Pseudomonadota</taxon>
        <taxon>Alphaproteobacteria</taxon>
        <taxon>Rhodobacterales</taxon>
        <taxon>Paracoccaceae</taxon>
        <taxon>Plastorhodobacter</taxon>
    </lineage>
</organism>
<sequence>MARAPRRPRLLLPGPAGNRLRARLLGLTSPRTRLIADPEPQFIGSAPRGRQILEGRYQLAGIYAEGNDPWALERATGGNPAFQEALHGFLWLDDLAAVGGPAAKRLATASTTGWLRRFGRGAGPGWVPQLVARRLLRWLCHWELIAPEREADAARLARVMGRHALFLSHRWPAAPPGLARIEALTALAYGGLALEGLSDLAAPAGAFVAQACAVIGDDGAVPSRNPEELLDILHHLLLAASALTEAGMEPAEAHLSAIARIAPLLRSLRHADGGLARFHGGGRGATGRLDHALAAAGVRDRAPNPAMGYHRLAAGRSTLIADVAPPPQGVHATRAHASTLAFELTVARRPLIVNVGSGLAFGGDWRRAGRATPSHSTLGLDGVSSSRLGAGEALAETPRVFLHADAGPLGLSASHDGWRQSHGLLHSRQLILSRDGRALEGEDWLGPGSEADSATFRQALQATDRQGLRFSLRFHLHPDVEADLDAGGLEVALALRGGDRWTFRHDGTAVMAIQPSVYLDGRRLAPRPTRQIVLSATVADHESRIVWTLAEAQDRPRHIRDLETDELLADA</sequence>
<comment type="caution">
    <text evidence="3">The sequence shown here is derived from an EMBL/GenBank/DDBJ whole genome shotgun (WGS) entry which is preliminary data.</text>
</comment>
<dbReference type="InterPro" id="IPR012480">
    <property type="entry name" value="Hepar_II_III_C"/>
</dbReference>
<dbReference type="InterPro" id="IPR008929">
    <property type="entry name" value="Chondroitin_lyas"/>
</dbReference>